<dbReference type="KEGG" id="amob:HG15A2_22810"/>
<dbReference type="Pfam" id="PF02397">
    <property type="entry name" value="Bac_transf"/>
    <property type="match status" value="1"/>
</dbReference>
<dbReference type="GO" id="GO:0016780">
    <property type="term" value="F:phosphotransferase activity, for other substituted phosphate groups"/>
    <property type="evidence" value="ECO:0007669"/>
    <property type="project" value="TreeGrafter"/>
</dbReference>
<dbReference type="EMBL" id="CP036263">
    <property type="protein sequence ID" value="QDS98992.1"/>
    <property type="molecule type" value="Genomic_DNA"/>
</dbReference>
<accession>A0A517MVT2</accession>
<sequence>MKTPGQAQKFHTRILRRRKRKSDNFLLNETDFRFAADCERMRVDRNRSVLSLLLIRLPETHSAEKDVAFLSRVLEGRLRITDTPGLYEKDCVGVLLPDTPAEGAWKVAEDVSEVYPPGPDRPQCQVLIYPDQHLPRKHEEEGATVGARDSSEVDKDSSDWFFSAPVPAWKRLVDLGGASVGLLLASPLILAAAAAIKASSPGPVFFFQEREGRGGRRFKIVKMRTMRTDAEKRKADLRPLSHQDGPAFKLPRDPRTTTIGRFLRWTSMDELPQFWNVLRGEMSLVGPRPLPVDESQACLGWQRRRLAVTPGMTCTWQVSARGNVLFDDWVRMDLAYADQQSPVQDAKLIAITLPSLLLNRGMR</sequence>
<dbReference type="PANTHER" id="PTHR30576:SF10">
    <property type="entry name" value="SLL5057 PROTEIN"/>
    <property type="match status" value="1"/>
</dbReference>
<evidence type="ECO:0000313" key="3">
    <source>
        <dbReference type="EMBL" id="QDS98992.1"/>
    </source>
</evidence>
<reference evidence="3 4" key="1">
    <citation type="submission" date="2019-02" db="EMBL/GenBank/DDBJ databases">
        <title>Deep-cultivation of Planctomycetes and their phenomic and genomic characterization uncovers novel biology.</title>
        <authorList>
            <person name="Wiegand S."/>
            <person name="Jogler M."/>
            <person name="Boedeker C."/>
            <person name="Pinto D."/>
            <person name="Vollmers J."/>
            <person name="Rivas-Marin E."/>
            <person name="Kohn T."/>
            <person name="Peeters S.H."/>
            <person name="Heuer A."/>
            <person name="Rast P."/>
            <person name="Oberbeckmann S."/>
            <person name="Bunk B."/>
            <person name="Jeske O."/>
            <person name="Meyerdierks A."/>
            <person name="Storesund J.E."/>
            <person name="Kallscheuer N."/>
            <person name="Luecker S."/>
            <person name="Lage O.M."/>
            <person name="Pohl T."/>
            <person name="Merkel B.J."/>
            <person name="Hornburger P."/>
            <person name="Mueller R.-W."/>
            <person name="Bruemmer F."/>
            <person name="Labrenz M."/>
            <person name="Spormann A.M."/>
            <person name="Op den Camp H."/>
            <person name="Overmann J."/>
            <person name="Amann R."/>
            <person name="Jetten M.S.M."/>
            <person name="Mascher T."/>
            <person name="Medema M.H."/>
            <person name="Devos D.P."/>
            <person name="Kaster A.-K."/>
            <person name="Ovreas L."/>
            <person name="Rohde M."/>
            <person name="Galperin M.Y."/>
            <person name="Jogler C."/>
        </authorList>
    </citation>
    <scope>NUCLEOTIDE SEQUENCE [LARGE SCALE GENOMIC DNA]</scope>
    <source>
        <strain evidence="3 4">HG15A2</strain>
    </source>
</reference>
<gene>
    <name evidence="3" type="primary">epsL_2</name>
    <name evidence="3" type="ORF">HG15A2_22810</name>
</gene>
<evidence type="ECO:0000256" key="1">
    <source>
        <dbReference type="ARBA" id="ARBA00006464"/>
    </source>
</evidence>
<protein>
    <submittedName>
        <fullName evidence="3">Putative sugar transferase EpsL</fullName>
        <ecNumber evidence="3">2.-.-.-</ecNumber>
    </submittedName>
</protein>
<proteinExistence type="inferred from homology"/>
<dbReference type="PANTHER" id="PTHR30576">
    <property type="entry name" value="COLANIC BIOSYNTHESIS UDP-GLUCOSE LIPID CARRIER TRANSFERASE"/>
    <property type="match status" value="1"/>
</dbReference>
<dbReference type="RefSeq" id="WP_145060280.1">
    <property type="nucleotide sequence ID" value="NZ_CP036263.1"/>
</dbReference>
<feature type="domain" description="Bacterial sugar transferase" evidence="2">
    <location>
        <begin position="170"/>
        <end position="356"/>
    </location>
</feature>
<dbReference type="OrthoDB" id="9766874at2"/>
<keyword evidence="4" id="KW-1185">Reference proteome</keyword>
<name>A0A517MVT2_9BACT</name>
<evidence type="ECO:0000259" key="2">
    <source>
        <dbReference type="Pfam" id="PF02397"/>
    </source>
</evidence>
<comment type="similarity">
    <text evidence="1">Belongs to the bacterial sugar transferase family.</text>
</comment>
<dbReference type="InterPro" id="IPR003362">
    <property type="entry name" value="Bact_transf"/>
</dbReference>
<evidence type="ECO:0000313" key="4">
    <source>
        <dbReference type="Proteomes" id="UP000319852"/>
    </source>
</evidence>
<keyword evidence="3" id="KW-0808">Transferase</keyword>
<dbReference type="EC" id="2.-.-.-" evidence="3"/>
<dbReference type="AlphaFoldDB" id="A0A517MVT2"/>
<dbReference type="Proteomes" id="UP000319852">
    <property type="component" value="Chromosome"/>
</dbReference>
<organism evidence="3 4">
    <name type="scientific">Adhaeretor mobilis</name>
    <dbReference type="NCBI Taxonomy" id="1930276"/>
    <lineage>
        <taxon>Bacteria</taxon>
        <taxon>Pseudomonadati</taxon>
        <taxon>Planctomycetota</taxon>
        <taxon>Planctomycetia</taxon>
        <taxon>Pirellulales</taxon>
        <taxon>Lacipirellulaceae</taxon>
        <taxon>Adhaeretor</taxon>
    </lineage>
</organism>